<dbReference type="Proteomes" id="UP001732700">
    <property type="component" value="Chromosome 4A"/>
</dbReference>
<sequence>MLMKTVFCMFLLCMLVATPMADEYDTGSDNSGPWMCYELPPTDPVPACKALVKLQCVGAPVPEAVLRNCCQQVAKYTDWCRCRAIGSMMIDMYRELGVQEGHAVREVFPGCRRNVMEVTAASVPAVCRLPIIIDAGGQKAYVCT</sequence>
<organism evidence="1 2">
    <name type="scientific">Avena sativa</name>
    <name type="common">Oat</name>
    <dbReference type="NCBI Taxonomy" id="4498"/>
    <lineage>
        <taxon>Eukaryota</taxon>
        <taxon>Viridiplantae</taxon>
        <taxon>Streptophyta</taxon>
        <taxon>Embryophyta</taxon>
        <taxon>Tracheophyta</taxon>
        <taxon>Spermatophyta</taxon>
        <taxon>Magnoliopsida</taxon>
        <taxon>Liliopsida</taxon>
        <taxon>Poales</taxon>
        <taxon>Poaceae</taxon>
        <taxon>BOP clade</taxon>
        <taxon>Pooideae</taxon>
        <taxon>Poodae</taxon>
        <taxon>Poeae</taxon>
        <taxon>Poeae Chloroplast Group 1 (Aveneae type)</taxon>
        <taxon>Aveninae</taxon>
        <taxon>Avena</taxon>
    </lineage>
</organism>
<proteinExistence type="predicted"/>
<name>A0ACD5W6V9_AVESA</name>
<evidence type="ECO:0000313" key="2">
    <source>
        <dbReference type="Proteomes" id="UP001732700"/>
    </source>
</evidence>
<reference evidence="1" key="1">
    <citation type="submission" date="2021-05" db="EMBL/GenBank/DDBJ databases">
        <authorList>
            <person name="Scholz U."/>
            <person name="Mascher M."/>
            <person name="Fiebig A."/>
        </authorList>
    </citation>
    <scope>NUCLEOTIDE SEQUENCE [LARGE SCALE GENOMIC DNA]</scope>
</reference>
<evidence type="ECO:0000313" key="1">
    <source>
        <dbReference type="EnsemblPlants" id="AVESA.00010b.r2.4AG0586320.1.CDS.1"/>
    </source>
</evidence>
<dbReference type="EnsemblPlants" id="AVESA.00010b.r2.4AG0586320.1">
    <property type="protein sequence ID" value="AVESA.00010b.r2.4AG0586320.1.CDS.1"/>
    <property type="gene ID" value="AVESA.00010b.r2.4AG0586320"/>
</dbReference>
<reference evidence="1" key="2">
    <citation type="submission" date="2025-09" db="UniProtKB">
        <authorList>
            <consortium name="EnsemblPlants"/>
        </authorList>
    </citation>
    <scope>IDENTIFICATION</scope>
</reference>
<keyword evidence="2" id="KW-1185">Reference proteome</keyword>
<accession>A0ACD5W6V9</accession>
<protein>
    <submittedName>
        <fullName evidence="1">Uncharacterized protein</fullName>
    </submittedName>
</protein>